<gene>
    <name evidence="1" type="ORF">PN457_08405</name>
</gene>
<proteinExistence type="predicted"/>
<sequence>MTEITRWGIEVLRSRTSLSNSKLLGMLTPSPGSVDAMIGDRRTFS</sequence>
<keyword evidence="2" id="KW-1185">Reference proteome</keyword>
<dbReference type="RefSeq" id="WP_271732627.1">
    <property type="nucleotide sequence ID" value="NZ_JANQDP010000097.1"/>
</dbReference>
<evidence type="ECO:0000313" key="1">
    <source>
        <dbReference type="EMBL" id="MDB9539676.1"/>
    </source>
</evidence>
<comment type="caution">
    <text evidence="1">The sequence shown here is derived from an EMBL/GenBank/DDBJ whole genome shotgun (WGS) entry which is preliminary data.</text>
</comment>
<protein>
    <submittedName>
        <fullName evidence="1">Uncharacterized protein</fullName>
    </submittedName>
</protein>
<reference evidence="1 2" key="1">
    <citation type="submission" date="2023-01" db="EMBL/GenBank/DDBJ databases">
        <title>Genomes from the Australian National Cyanobacteria Reference Collection.</title>
        <authorList>
            <person name="Willis A."/>
            <person name="Lee E.M.F."/>
        </authorList>
    </citation>
    <scope>NUCLEOTIDE SEQUENCE [LARGE SCALE GENOMIC DNA]</scope>
    <source>
        <strain evidence="1 2">CS-1033</strain>
    </source>
</reference>
<accession>A0ABT5ATD2</accession>
<name>A0ABT5ATD2_9CYAN</name>
<organism evidence="1 2">
    <name type="scientific">Anabaenopsis arnoldii</name>
    <dbReference type="NCBI Taxonomy" id="2152938"/>
    <lineage>
        <taxon>Bacteria</taxon>
        <taxon>Bacillati</taxon>
        <taxon>Cyanobacteriota</taxon>
        <taxon>Cyanophyceae</taxon>
        <taxon>Nostocales</taxon>
        <taxon>Nodulariaceae</taxon>
        <taxon>Anabaenopsis</taxon>
    </lineage>
</organism>
<dbReference type="EMBL" id="JAQMUH010000095">
    <property type="protein sequence ID" value="MDB9539676.1"/>
    <property type="molecule type" value="Genomic_DNA"/>
</dbReference>
<dbReference type="Proteomes" id="UP001212499">
    <property type="component" value="Unassembled WGS sequence"/>
</dbReference>
<evidence type="ECO:0000313" key="2">
    <source>
        <dbReference type="Proteomes" id="UP001212499"/>
    </source>
</evidence>